<comment type="caution">
    <text evidence="1">The sequence shown here is derived from an EMBL/GenBank/DDBJ whole genome shotgun (WGS) entry which is preliminary data.</text>
</comment>
<reference evidence="1 2" key="1">
    <citation type="submission" date="2019-12" db="EMBL/GenBank/DDBJ databases">
        <authorList>
            <person name="Zhao J."/>
        </authorList>
    </citation>
    <scope>NUCLEOTIDE SEQUENCE [LARGE SCALE GENOMIC DNA]</scope>
    <source>
        <strain evidence="1 2">S-15</strain>
    </source>
</reference>
<organism evidence="1 2">
    <name type="scientific">Acidiluteibacter ferrifornacis</name>
    <dbReference type="NCBI Taxonomy" id="2692424"/>
    <lineage>
        <taxon>Bacteria</taxon>
        <taxon>Pseudomonadati</taxon>
        <taxon>Bacteroidota</taxon>
        <taxon>Flavobacteriia</taxon>
        <taxon>Flavobacteriales</taxon>
        <taxon>Cryomorphaceae</taxon>
        <taxon>Acidiluteibacter</taxon>
    </lineage>
</organism>
<keyword evidence="2" id="KW-1185">Reference proteome</keyword>
<dbReference type="EMBL" id="WWNE01000003">
    <property type="protein sequence ID" value="NBG64875.1"/>
    <property type="molecule type" value="Genomic_DNA"/>
</dbReference>
<accession>A0A6N9NJP8</accession>
<protein>
    <submittedName>
        <fullName evidence="1">Uncharacterized protein</fullName>
    </submittedName>
</protein>
<dbReference type="RefSeq" id="WP_160631441.1">
    <property type="nucleotide sequence ID" value="NZ_WWNE01000003.1"/>
</dbReference>
<proteinExistence type="predicted"/>
<sequence length="79" mass="9189">MKTIRMIWDFRGAESKPIAEHHALHLDEFAKKHSIAPVQTGIIEITEFHTIAHIDVLEENLLTVRDALKPHRGEWIEKK</sequence>
<evidence type="ECO:0000313" key="1">
    <source>
        <dbReference type="EMBL" id="NBG64875.1"/>
    </source>
</evidence>
<evidence type="ECO:0000313" key="2">
    <source>
        <dbReference type="Proteomes" id="UP000470771"/>
    </source>
</evidence>
<dbReference type="Proteomes" id="UP000470771">
    <property type="component" value="Unassembled WGS sequence"/>
</dbReference>
<dbReference type="AlphaFoldDB" id="A0A6N9NJP8"/>
<gene>
    <name evidence="1" type="ORF">GQN54_02020</name>
</gene>
<name>A0A6N9NJP8_9FLAO</name>